<dbReference type="SUPFAM" id="SSF46894">
    <property type="entry name" value="C-terminal effector domain of the bipartite response regulators"/>
    <property type="match status" value="1"/>
</dbReference>
<dbReference type="InterPro" id="IPR000792">
    <property type="entry name" value="Tscrpt_reg_LuxR_C"/>
</dbReference>
<dbReference type="InterPro" id="IPR041664">
    <property type="entry name" value="AAA_16"/>
</dbReference>
<gene>
    <name evidence="5" type="ORF">GCM10018781_67210</name>
</gene>
<evidence type="ECO:0000256" key="3">
    <source>
        <dbReference type="SAM" id="MobiDB-lite"/>
    </source>
</evidence>
<dbReference type="EMBL" id="BNBO01000058">
    <property type="protein sequence ID" value="GHH82393.1"/>
    <property type="molecule type" value="Genomic_DNA"/>
</dbReference>
<organism evidence="5 6">
    <name type="scientific">Kitasatospora indigofera</name>
    <dbReference type="NCBI Taxonomy" id="67307"/>
    <lineage>
        <taxon>Bacteria</taxon>
        <taxon>Bacillati</taxon>
        <taxon>Actinomycetota</taxon>
        <taxon>Actinomycetes</taxon>
        <taxon>Kitasatosporales</taxon>
        <taxon>Streptomycetaceae</taxon>
        <taxon>Kitasatospora</taxon>
    </lineage>
</organism>
<dbReference type="Pfam" id="PF00196">
    <property type="entry name" value="GerE"/>
    <property type="match status" value="1"/>
</dbReference>
<proteinExistence type="predicted"/>
<name>A0A919L3B3_9ACTN</name>
<evidence type="ECO:0000313" key="6">
    <source>
        <dbReference type="Proteomes" id="UP000617734"/>
    </source>
</evidence>
<accession>A0A919L3B3</accession>
<evidence type="ECO:0000259" key="4">
    <source>
        <dbReference type="PROSITE" id="PS50043"/>
    </source>
</evidence>
<dbReference type="GO" id="GO:0006355">
    <property type="term" value="P:regulation of DNA-templated transcription"/>
    <property type="evidence" value="ECO:0007669"/>
    <property type="project" value="InterPro"/>
</dbReference>
<dbReference type="AlphaFoldDB" id="A0A919L3B3"/>
<keyword evidence="2" id="KW-0067">ATP-binding</keyword>
<feature type="region of interest" description="Disordered" evidence="3">
    <location>
        <begin position="986"/>
        <end position="1015"/>
    </location>
</feature>
<sequence>MLTDRHTTGATAQDEGEDAAGASPSGRPATAITTRPGPGPYGMLWPMQQISVSPVFVGRDPEITTLTDALRRAGEGRPQAVLIGGEAGVGKTRLLEEFLDQACDAGPGRPGTVVTTLGSCPEIGAEGLPYAPLVTALRRLHRSLGPELEAAAAGMEGHLARLFPDFGEPDGGPNDEHGRAHLFEHTARLFERLGADRTLVLAVEDLHWSDRSTRELLAYLLRTLHRSRVLIVATYRTDDLHRRHPLRPFLVELERLRTVQRLELERFVRGEVAEQLAGILGTAAPDRELVDRIHRRSEGNPFFVEELATSFQSGCSAGLTDSLRDILLVRVEALPEDAQRVVRIAAEGGSYVEHALLAAVLDDGEEALIEALRTAVGANILRPDTDGDGYRFRHALVREAVSDDLLPGERHRINRRYAAALEEQPALVGPDVRPARLANYWYHAHDSARALPSALDAARAARRRNAFAEQLRMLERALELWDQVSAEVLQNTLRPYDWAESYPPCGCAPGTHDDTCEQLQLVDVLAEAVVAARRSGDRDRGLSLAKRALHLVDEKAGPARAAWFRMYRSRMLGHLNRPGHEEELAYARRLVEGLPPSAVQAEVLALDAAAGMLSNPTEAHIELAERAVEIARQVGACDVEQHALMTLGTMRSELGKDPEAAVALLTEAVAATRTAGASPDLLLRGLNNLASLLHSQGRSHEAAEYAREGLEAAGGTGLLRNTGAILTGNLAEALIAVGRPREAAELLEASETGRPSGTHAEFLDRLRAELALMRGDVRAAAGLLAQARASHRLGQLQHTLPIAVLAVEVATRTGQPLTARAELLSVLDGELPAGGEALLLPLLALAAGAEADSRGLPAADQERPAVLDRIAAAAAGLTPKVPLHTGWARLLDAELARALGADTPAHWAAALGPLRETGLPYPLALALLRAAGAEAAAGHRDAAAALLGEAAGLARRREDHYLLGEIGHLADRAGLDRAAIDGPAHRAAGGAAAPAADDTPGGAPSPGASATAEALGLTPRERDVLRLLALGRTNRQIAEELFISPKTASVHVSNILAKLAVTGRGEAAAMAHRLRLFPDTLSPAAR</sequence>
<dbReference type="GO" id="GO:0005737">
    <property type="term" value="C:cytoplasm"/>
    <property type="evidence" value="ECO:0007669"/>
    <property type="project" value="TreeGrafter"/>
</dbReference>
<evidence type="ECO:0000256" key="2">
    <source>
        <dbReference type="ARBA" id="ARBA00022840"/>
    </source>
</evidence>
<feature type="domain" description="HTH luxR-type" evidence="4">
    <location>
        <begin position="1010"/>
        <end position="1075"/>
    </location>
</feature>
<dbReference type="InterPro" id="IPR011990">
    <property type="entry name" value="TPR-like_helical_dom_sf"/>
</dbReference>
<dbReference type="Proteomes" id="UP000617734">
    <property type="component" value="Unassembled WGS sequence"/>
</dbReference>
<dbReference type="PRINTS" id="PR00038">
    <property type="entry name" value="HTHLUXR"/>
</dbReference>
<dbReference type="PROSITE" id="PS50043">
    <property type="entry name" value="HTH_LUXR_2"/>
    <property type="match status" value="1"/>
</dbReference>
<dbReference type="SUPFAM" id="SSF48452">
    <property type="entry name" value="TPR-like"/>
    <property type="match status" value="1"/>
</dbReference>
<feature type="compositionally biased region" description="Low complexity" evidence="3">
    <location>
        <begin position="987"/>
        <end position="1012"/>
    </location>
</feature>
<dbReference type="InterPro" id="IPR036388">
    <property type="entry name" value="WH-like_DNA-bd_sf"/>
</dbReference>
<comment type="caution">
    <text evidence="5">The sequence shown here is derived from an EMBL/GenBank/DDBJ whole genome shotgun (WGS) entry which is preliminary data.</text>
</comment>
<dbReference type="Pfam" id="PF13191">
    <property type="entry name" value="AAA_16"/>
    <property type="match status" value="1"/>
</dbReference>
<dbReference type="GO" id="GO:0005524">
    <property type="term" value="F:ATP binding"/>
    <property type="evidence" value="ECO:0007669"/>
    <property type="project" value="UniProtKB-KW"/>
</dbReference>
<dbReference type="SUPFAM" id="SSF52540">
    <property type="entry name" value="P-loop containing nucleoside triphosphate hydrolases"/>
    <property type="match status" value="1"/>
</dbReference>
<reference evidence="5" key="1">
    <citation type="journal article" date="2014" name="Int. J. Syst. Evol. Microbiol.">
        <title>Complete genome sequence of Corynebacterium casei LMG S-19264T (=DSM 44701T), isolated from a smear-ripened cheese.</title>
        <authorList>
            <consortium name="US DOE Joint Genome Institute (JGI-PGF)"/>
            <person name="Walter F."/>
            <person name="Albersmeier A."/>
            <person name="Kalinowski J."/>
            <person name="Ruckert C."/>
        </authorList>
    </citation>
    <scope>NUCLEOTIDE SEQUENCE</scope>
    <source>
        <strain evidence="5">JCM 4646</strain>
    </source>
</reference>
<dbReference type="InterPro" id="IPR016032">
    <property type="entry name" value="Sig_transdc_resp-reg_C-effctor"/>
</dbReference>
<protein>
    <submittedName>
        <fullName evidence="5">Helix-turn-helix transcriptional regulator</fullName>
    </submittedName>
</protein>
<dbReference type="Gene3D" id="1.10.10.10">
    <property type="entry name" value="Winged helix-like DNA-binding domain superfamily/Winged helix DNA-binding domain"/>
    <property type="match status" value="1"/>
</dbReference>
<keyword evidence="6" id="KW-1185">Reference proteome</keyword>
<dbReference type="InterPro" id="IPR027417">
    <property type="entry name" value="P-loop_NTPase"/>
</dbReference>
<dbReference type="GO" id="GO:0004016">
    <property type="term" value="F:adenylate cyclase activity"/>
    <property type="evidence" value="ECO:0007669"/>
    <property type="project" value="TreeGrafter"/>
</dbReference>
<dbReference type="PANTHER" id="PTHR16305:SF35">
    <property type="entry name" value="TRANSCRIPTIONAL ACTIVATOR DOMAIN"/>
    <property type="match status" value="1"/>
</dbReference>
<evidence type="ECO:0000256" key="1">
    <source>
        <dbReference type="ARBA" id="ARBA00022741"/>
    </source>
</evidence>
<dbReference type="SMART" id="SM00421">
    <property type="entry name" value="HTH_LUXR"/>
    <property type="match status" value="1"/>
</dbReference>
<dbReference type="Gene3D" id="3.40.50.300">
    <property type="entry name" value="P-loop containing nucleotide triphosphate hydrolases"/>
    <property type="match status" value="1"/>
</dbReference>
<evidence type="ECO:0000313" key="5">
    <source>
        <dbReference type="EMBL" id="GHH82393.1"/>
    </source>
</evidence>
<keyword evidence="1" id="KW-0547">Nucleotide-binding</keyword>
<dbReference type="PANTHER" id="PTHR16305">
    <property type="entry name" value="TESTICULAR SOLUBLE ADENYLYL CYCLASE"/>
    <property type="match status" value="1"/>
</dbReference>
<reference evidence="5" key="2">
    <citation type="submission" date="2020-09" db="EMBL/GenBank/DDBJ databases">
        <authorList>
            <person name="Sun Q."/>
            <person name="Ohkuma M."/>
        </authorList>
    </citation>
    <scope>NUCLEOTIDE SEQUENCE</scope>
    <source>
        <strain evidence="5">JCM 4646</strain>
    </source>
</reference>
<dbReference type="GO" id="GO:0003677">
    <property type="term" value="F:DNA binding"/>
    <property type="evidence" value="ECO:0007669"/>
    <property type="project" value="InterPro"/>
</dbReference>
<dbReference type="Gene3D" id="1.25.40.10">
    <property type="entry name" value="Tetratricopeptide repeat domain"/>
    <property type="match status" value="1"/>
</dbReference>
<feature type="region of interest" description="Disordered" evidence="3">
    <location>
        <begin position="1"/>
        <end position="40"/>
    </location>
</feature>
<dbReference type="CDD" id="cd06170">
    <property type="entry name" value="LuxR_C_like"/>
    <property type="match status" value="1"/>
</dbReference>